<evidence type="ECO:0000313" key="3">
    <source>
        <dbReference type="EMBL" id="KAL2914928.1"/>
    </source>
</evidence>
<proteinExistence type="predicted"/>
<keyword evidence="2" id="KW-0472">Membrane</keyword>
<organism evidence="4 5">
    <name type="scientific">Polyrhizophydium stewartii</name>
    <dbReference type="NCBI Taxonomy" id="2732419"/>
    <lineage>
        <taxon>Eukaryota</taxon>
        <taxon>Fungi</taxon>
        <taxon>Fungi incertae sedis</taxon>
        <taxon>Chytridiomycota</taxon>
        <taxon>Chytridiomycota incertae sedis</taxon>
        <taxon>Chytridiomycetes</taxon>
        <taxon>Rhizophydiales</taxon>
        <taxon>Rhizophydiales incertae sedis</taxon>
        <taxon>Polyrhizophydium</taxon>
    </lineage>
</organism>
<comment type="caution">
    <text evidence="4">The sequence shown here is derived from an EMBL/GenBank/DDBJ whole genome shotgun (WGS) entry which is preliminary data.</text>
</comment>
<dbReference type="Pfam" id="PF13489">
    <property type="entry name" value="Methyltransf_23"/>
    <property type="match status" value="1"/>
</dbReference>
<feature type="transmembrane region" description="Helical" evidence="2">
    <location>
        <begin position="69"/>
        <end position="88"/>
    </location>
</feature>
<feature type="region of interest" description="Disordered" evidence="1">
    <location>
        <begin position="1"/>
        <end position="58"/>
    </location>
</feature>
<dbReference type="Proteomes" id="UP001527925">
    <property type="component" value="Unassembled WGS sequence"/>
</dbReference>
<evidence type="ECO:0000256" key="2">
    <source>
        <dbReference type="SAM" id="Phobius"/>
    </source>
</evidence>
<keyword evidence="2" id="KW-1133">Transmembrane helix</keyword>
<dbReference type="CDD" id="cd02440">
    <property type="entry name" value="AdoMet_MTases"/>
    <property type="match status" value="1"/>
</dbReference>
<evidence type="ECO:0000313" key="5">
    <source>
        <dbReference type="Proteomes" id="UP001527925"/>
    </source>
</evidence>
<dbReference type="Gene3D" id="3.40.50.150">
    <property type="entry name" value="Vaccinia Virus protein VP39"/>
    <property type="match status" value="1"/>
</dbReference>
<sequence>MLRRTEPTPNKPLPPIKPQAGARHSGASSPVPPSAAPNAVAGGKPGAALQQQHQQQDAGLPTEKLPLPMLASFGVVSAVLLLLGFALATAERRAAAAALVQAASDRWFALLWTVLAPAVHGRTSGFKAELGLAGLAGNVLEIGPGLGANAPLLDPAAITHLTLVEPNRFMTARLNATLVARGFKPSQLTFVTKPLQDAAADAAQGSFDAVFGTLVLCSVPPSQLFVALETIYGWLRPGAPFVFLEHIASPHGSVARTVQEVVAPVFHTCGGGCNTRQDTETAIKALPWAVDIVGRQEGIQTVIWGRATKPSGLLAPGSLYKFIRRMF</sequence>
<dbReference type="PANTHER" id="PTHR45036:SF1">
    <property type="entry name" value="METHYLTRANSFERASE LIKE 7A"/>
    <property type="match status" value="1"/>
</dbReference>
<evidence type="ECO:0000256" key="1">
    <source>
        <dbReference type="SAM" id="MobiDB-lite"/>
    </source>
</evidence>
<gene>
    <name evidence="3" type="ORF">HK105_205471</name>
    <name evidence="4" type="ORF">HK105_205484</name>
</gene>
<dbReference type="SUPFAM" id="SSF53335">
    <property type="entry name" value="S-adenosyl-L-methionine-dependent methyltransferases"/>
    <property type="match status" value="1"/>
</dbReference>
<reference evidence="4 5" key="1">
    <citation type="submission" date="2023-09" db="EMBL/GenBank/DDBJ databases">
        <title>Pangenome analysis of Batrachochytrium dendrobatidis and related Chytrids.</title>
        <authorList>
            <person name="Yacoub M.N."/>
            <person name="Stajich J.E."/>
            <person name="James T.Y."/>
        </authorList>
    </citation>
    <scope>NUCLEOTIDE SEQUENCE [LARGE SCALE GENOMIC DNA]</scope>
    <source>
        <strain evidence="4 5">JEL0888</strain>
    </source>
</reference>
<keyword evidence="2" id="KW-0812">Transmembrane</keyword>
<dbReference type="InterPro" id="IPR052356">
    <property type="entry name" value="Thiol_S-MT"/>
</dbReference>
<accession>A0ABR4N652</accession>
<dbReference type="EMBL" id="JADGIZ020000028">
    <property type="protein sequence ID" value="KAL2914941.1"/>
    <property type="molecule type" value="Genomic_DNA"/>
</dbReference>
<dbReference type="EMBL" id="JADGIZ020000028">
    <property type="protein sequence ID" value="KAL2914928.1"/>
    <property type="molecule type" value="Genomic_DNA"/>
</dbReference>
<name>A0ABR4N652_9FUNG</name>
<dbReference type="PANTHER" id="PTHR45036">
    <property type="entry name" value="METHYLTRANSFERASE LIKE 7B"/>
    <property type="match status" value="1"/>
</dbReference>
<evidence type="ECO:0000313" key="4">
    <source>
        <dbReference type="EMBL" id="KAL2914941.1"/>
    </source>
</evidence>
<protein>
    <submittedName>
        <fullName evidence="4">Uncharacterized protein</fullName>
    </submittedName>
</protein>
<dbReference type="InterPro" id="IPR029063">
    <property type="entry name" value="SAM-dependent_MTases_sf"/>
</dbReference>
<keyword evidence="5" id="KW-1185">Reference proteome</keyword>